<dbReference type="Proteomes" id="UP000269945">
    <property type="component" value="Unassembled WGS sequence"/>
</dbReference>
<feature type="region of interest" description="Disordered" evidence="1">
    <location>
        <begin position="14"/>
        <end position="102"/>
    </location>
</feature>
<protein>
    <submittedName>
        <fullName evidence="2">Uncharacterized protein</fullName>
    </submittedName>
</protein>
<dbReference type="AlphaFoldDB" id="A0A9X9Q6U3"/>
<feature type="non-terminal residue" evidence="2">
    <location>
        <position position="102"/>
    </location>
</feature>
<reference evidence="2 3" key="1">
    <citation type="submission" date="2018-10" db="EMBL/GenBank/DDBJ databases">
        <authorList>
            <person name="Ekblom R."/>
            <person name="Jareborg N."/>
        </authorList>
    </citation>
    <scope>NUCLEOTIDE SEQUENCE [LARGE SCALE GENOMIC DNA]</scope>
    <source>
        <tissue evidence="2">Muscle</tissue>
    </source>
</reference>
<feature type="non-terminal residue" evidence="2">
    <location>
        <position position="1"/>
    </location>
</feature>
<dbReference type="EMBL" id="CYRY02042866">
    <property type="protein sequence ID" value="VCX36847.1"/>
    <property type="molecule type" value="Genomic_DNA"/>
</dbReference>
<evidence type="ECO:0000313" key="2">
    <source>
        <dbReference type="EMBL" id="VCX36847.1"/>
    </source>
</evidence>
<feature type="compositionally biased region" description="Low complexity" evidence="1">
    <location>
        <begin position="77"/>
        <end position="87"/>
    </location>
</feature>
<evidence type="ECO:0000256" key="1">
    <source>
        <dbReference type="SAM" id="MobiDB-lite"/>
    </source>
</evidence>
<evidence type="ECO:0000313" key="3">
    <source>
        <dbReference type="Proteomes" id="UP000269945"/>
    </source>
</evidence>
<feature type="compositionally biased region" description="Polar residues" evidence="1">
    <location>
        <begin position="30"/>
        <end position="39"/>
    </location>
</feature>
<organism evidence="2 3">
    <name type="scientific">Gulo gulo</name>
    <name type="common">Wolverine</name>
    <name type="synonym">Gluton</name>
    <dbReference type="NCBI Taxonomy" id="48420"/>
    <lineage>
        <taxon>Eukaryota</taxon>
        <taxon>Metazoa</taxon>
        <taxon>Chordata</taxon>
        <taxon>Craniata</taxon>
        <taxon>Vertebrata</taxon>
        <taxon>Euteleostomi</taxon>
        <taxon>Mammalia</taxon>
        <taxon>Eutheria</taxon>
        <taxon>Laurasiatheria</taxon>
        <taxon>Carnivora</taxon>
        <taxon>Caniformia</taxon>
        <taxon>Musteloidea</taxon>
        <taxon>Mustelidae</taxon>
        <taxon>Guloninae</taxon>
        <taxon>Gulo</taxon>
    </lineage>
</organism>
<sequence length="102" mass="10808">LPYKLVSQWLKTPWRGASSSSRPPNYSWSQAPTLSTSSRSLHRALGADPCRVKSSPLARSLTQDPLAVGPPPQPSVLLTSGSLSCPGPLSPPPRCTHSDPVP</sequence>
<gene>
    <name evidence="2" type="ORF">BN2614_LOCUS1</name>
</gene>
<accession>A0A9X9Q6U3</accession>
<keyword evidence="3" id="KW-1185">Reference proteome</keyword>
<feature type="compositionally biased region" description="Low complexity" evidence="1">
    <location>
        <begin position="18"/>
        <end position="29"/>
    </location>
</feature>
<comment type="caution">
    <text evidence="2">The sequence shown here is derived from an EMBL/GenBank/DDBJ whole genome shotgun (WGS) entry which is preliminary data.</text>
</comment>
<name>A0A9X9Q6U3_GULGU</name>
<proteinExistence type="predicted"/>